<name>A0A6C0DBS4_9ZZZZ</name>
<organism evidence="1">
    <name type="scientific">viral metagenome</name>
    <dbReference type="NCBI Taxonomy" id="1070528"/>
    <lineage>
        <taxon>unclassified sequences</taxon>
        <taxon>metagenomes</taxon>
        <taxon>organismal metagenomes</taxon>
    </lineage>
</organism>
<sequence length="320" mass="35759">MTSLPLPLKVQTWSDDLRLPCVTDTTSLATTIESIKELHGPSIPFQSKHLPALKRNIWFALKRPRDKSRSGLLCVLPEVQACLYISGEQPTSKRPGPRVALMRMRVDPIFLNSTSGPTVFTATLSAADRHLWIEDVLQWKGRDVHDESFQDRWKLVTQWIEHYCLMDPRLLGGLEIEAAPWQPLNALALSAQNCDGVWELQCDEPGRRRLLWIANDDAEYSANAKGSGSGSYKTNTNTNPSTVPHIEELAAQEPPVAIAKREAGPDQWSLKKPDGTDLGRALIRKLDVSSALRSAKTPTVPVEIVWIEDFGKWEIRGIAK</sequence>
<dbReference type="AlphaFoldDB" id="A0A6C0DBS4"/>
<accession>A0A6C0DBS4</accession>
<proteinExistence type="predicted"/>
<dbReference type="EMBL" id="MN739575">
    <property type="protein sequence ID" value="QHT13614.1"/>
    <property type="molecule type" value="Genomic_DNA"/>
</dbReference>
<protein>
    <submittedName>
        <fullName evidence="1">Uncharacterized protein</fullName>
    </submittedName>
</protein>
<evidence type="ECO:0000313" key="1">
    <source>
        <dbReference type="EMBL" id="QHT13614.1"/>
    </source>
</evidence>
<reference evidence="1" key="1">
    <citation type="journal article" date="2020" name="Nature">
        <title>Giant virus diversity and host interactions through global metagenomics.</title>
        <authorList>
            <person name="Schulz F."/>
            <person name="Roux S."/>
            <person name="Paez-Espino D."/>
            <person name="Jungbluth S."/>
            <person name="Walsh D.A."/>
            <person name="Denef V.J."/>
            <person name="McMahon K.D."/>
            <person name="Konstantinidis K.T."/>
            <person name="Eloe-Fadrosh E.A."/>
            <person name="Kyrpides N.C."/>
            <person name="Woyke T."/>
        </authorList>
    </citation>
    <scope>NUCLEOTIDE SEQUENCE</scope>
    <source>
        <strain evidence="1">GVMAG-M-3300023174-132</strain>
    </source>
</reference>